<comment type="caution">
    <text evidence="3">The sequence shown here is derived from an EMBL/GenBank/DDBJ whole genome shotgun (WGS) entry which is preliminary data.</text>
</comment>
<sequence length="224" mass="26472">MELKQVEFRDRIPEKKKSSLSHLMKEHFGENWESRVDLERYKKLLFQTEEAAAEESGPGASEDDGIGCDCLHEETALYPGSDHKCSIKFNPAKPRGGYRPSPDWICDNKNCTERPILTGKNAWHKEKYSRCRETLIRHLYWACEKDIYRLTRRNDPDYKNYNDIEEENFPWLSSNKAKRLLRFRRNINRRSGSSITNECCKSSGCTWEEYAEYCPTNKRYTSYI</sequence>
<dbReference type="GO" id="GO:0005576">
    <property type="term" value="C:extracellular region"/>
    <property type="evidence" value="ECO:0007669"/>
    <property type="project" value="UniProtKB-ARBA"/>
</dbReference>
<dbReference type="AlphaFoldDB" id="A0AAV8ZB98"/>
<dbReference type="CDD" id="cd04365">
    <property type="entry name" value="IlGF_relaxin_like"/>
    <property type="match status" value="1"/>
</dbReference>
<keyword evidence="1" id="KW-0165">Cleavage on pair of basic residues</keyword>
<evidence type="ECO:0000256" key="2">
    <source>
        <dbReference type="ARBA" id="ARBA00022729"/>
    </source>
</evidence>
<evidence type="ECO:0008006" key="5">
    <source>
        <dbReference type="Google" id="ProtNLM"/>
    </source>
</evidence>
<dbReference type="SUPFAM" id="SSF56994">
    <property type="entry name" value="Insulin-like"/>
    <property type="match status" value="1"/>
</dbReference>
<proteinExistence type="predicted"/>
<evidence type="ECO:0000256" key="1">
    <source>
        <dbReference type="ARBA" id="ARBA00022685"/>
    </source>
</evidence>
<organism evidence="3 4">
    <name type="scientific">Aromia moschata</name>
    <dbReference type="NCBI Taxonomy" id="1265417"/>
    <lineage>
        <taxon>Eukaryota</taxon>
        <taxon>Metazoa</taxon>
        <taxon>Ecdysozoa</taxon>
        <taxon>Arthropoda</taxon>
        <taxon>Hexapoda</taxon>
        <taxon>Insecta</taxon>
        <taxon>Pterygota</taxon>
        <taxon>Neoptera</taxon>
        <taxon>Endopterygota</taxon>
        <taxon>Coleoptera</taxon>
        <taxon>Polyphaga</taxon>
        <taxon>Cucujiformia</taxon>
        <taxon>Chrysomeloidea</taxon>
        <taxon>Cerambycidae</taxon>
        <taxon>Cerambycinae</taxon>
        <taxon>Callichromatini</taxon>
        <taxon>Aromia</taxon>
    </lineage>
</organism>
<protein>
    <recommendedName>
        <fullName evidence="5">Insulin-like domain-containing protein</fullName>
    </recommendedName>
</protein>
<reference evidence="3" key="1">
    <citation type="journal article" date="2023" name="Insect Mol. Biol.">
        <title>Genome sequencing provides insights into the evolution of gene families encoding plant cell wall-degrading enzymes in longhorned beetles.</title>
        <authorList>
            <person name="Shin N.R."/>
            <person name="Okamura Y."/>
            <person name="Kirsch R."/>
            <person name="Pauchet Y."/>
        </authorList>
    </citation>
    <scope>NUCLEOTIDE SEQUENCE</scope>
    <source>
        <strain evidence="3">AMC_N1</strain>
    </source>
</reference>
<dbReference type="InterPro" id="IPR036438">
    <property type="entry name" value="Insulin-like_sf"/>
</dbReference>
<keyword evidence="2" id="KW-0732">Signal</keyword>
<dbReference type="EMBL" id="JAPWTK010000005">
    <property type="protein sequence ID" value="KAJ8961550.1"/>
    <property type="molecule type" value="Genomic_DNA"/>
</dbReference>
<dbReference type="Proteomes" id="UP001162162">
    <property type="component" value="Unassembled WGS sequence"/>
</dbReference>
<dbReference type="Gene3D" id="1.10.100.10">
    <property type="entry name" value="Insulin-like"/>
    <property type="match status" value="1"/>
</dbReference>
<keyword evidence="4" id="KW-1185">Reference proteome</keyword>
<accession>A0AAV8ZB98</accession>
<gene>
    <name evidence="3" type="ORF">NQ318_014802</name>
</gene>
<name>A0AAV8ZB98_9CUCU</name>
<evidence type="ECO:0000313" key="3">
    <source>
        <dbReference type="EMBL" id="KAJ8961550.1"/>
    </source>
</evidence>
<evidence type="ECO:0000313" key="4">
    <source>
        <dbReference type="Proteomes" id="UP001162162"/>
    </source>
</evidence>